<feature type="compositionally biased region" description="Polar residues" evidence="2">
    <location>
        <begin position="407"/>
        <end position="419"/>
    </location>
</feature>
<feature type="compositionally biased region" description="Acidic residues" evidence="2">
    <location>
        <begin position="583"/>
        <end position="603"/>
    </location>
</feature>
<feature type="region of interest" description="Disordered" evidence="2">
    <location>
        <begin position="391"/>
        <end position="507"/>
    </location>
</feature>
<comment type="similarity">
    <text evidence="1">Belongs to the themis family.</text>
</comment>
<dbReference type="RefSeq" id="XP_035666820.1">
    <property type="nucleotide sequence ID" value="XM_035810927.1"/>
</dbReference>
<dbReference type="GeneID" id="118409693"/>
<dbReference type="InterPro" id="IPR013761">
    <property type="entry name" value="SAM/pointed_sf"/>
</dbReference>
<gene>
    <name evidence="5" type="primary">LOC118409693</name>
</gene>
<feature type="region of interest" description="Disordered" evidence="2">
    <location>
        <begin position="521"/>
        <end position="615"/>
    </location>
</feature>
<dbReference type="Proteomes" id="UP000001554">
    <property type="component" value="Chromosome 2"/>
</dbReference>
<dbReference type="Pfam" id="PF12736">
    <property type="entry name" value="CABIT"/>
    <property type="match status" value="1"/>
</dbReference>
<keyword evidence="4" id="KW-1185">Reference proteome</keyword>
<dbReference type="PANTHER" id="PTHR15215">
    <property type="entry name" value="CABIT DOMAIN-CONTAINING PROTEIN"/>
    <property type="match status" value="1"/>
</dbReference>
<evidence type="ECO:0000256" key="1">
    <source>
        <dbReference type="ARBA" id="ARBA00006414"/>
    </source>
</evidence>
<proteinExistence type="inferred from homology"/>
<feature type="compositionally biased region" description="Basic and acidic residues" evidence="2">
    <location>
        <begin position="549"/>
        <end position="570"/>
    </location>
</feature>
<evidence type="ECO:0000313" key="5">
    <source>
        <dbReference type="RefSeq" id="XP_035666820.1"/>
    </source>
</evidence>
<evidence type="ECO:0000313" key="4">
    <source>
        <dbReference type="Proteomes" id="UP000001554"/>
    </source>
</evidence>
<feature type="compositionally biased region" description="Polar residues" evidence="2">
    <location>
        <begin position="571"/>
        <end position="580"/>
    </location>
</feature>
<feature type="domain" description="CABIT" evidence="3">
    <location>
        <begin position="113"/>
        <end position="348"/>
    </location>
</feature>
<dbReference type="OMA" id="CPFEEIL"/>
<dbReference type="InterPro" id="IPR025946">
    <property type="entry name" value="CABIT_dom"/>
</dbReference>
<dbReference type="AlphaFoldDB" id="A0A9J7KMN9"/>
<feature type="compositionally biased region" description="Basic and acidic residues" evidence="2">
    <location>
        <begin position="522"/>
        <end position="535"/>
    </location>
</feature>
<dbReference type="PANTHER" id="PTHR15215:SF0">
    <property type="match status" value="1"/>
</dbReference>
<dbReference type="InterPro" id="IPR039671">
    <property type="entry name" value="THEMIS"/>
</dbReference>
<dbReference type="Gene3D" id="1.10.150.50">
    <property type="entry name" value="Transcription Factor, Ets-1"/>
    <property type="match status" value="1"/>
</dbReference>
<dbReference type="OrthoDB" id="10017126at2759"/>
<feature type="region of interest" description="Disordered" evidence="2">
    <location>
        <begin position="713"/>
        <end position="739"/>
    </location>
</feature>
<evidence type="ECO:0000259" key="3">
    <source>
        <dbReference type="Pfam" id="PF12736"/>
    </source>
</evidence>
<name>A0A9J7KMN9_BRAFL</name>
<reference evidence="5" key="2">
    <citation type="submission" date="2025-08" db="UniProtKB">
        <authorList>
            <consortium name="RefSeq"/>
        </authorList>
    </citation>
    <scope>IDENTIFICATION</scope>
    <source>
        <strain evidence="5">S238N-H82</strain>
        <tissue evidence="5">Testes</tissue>
    </source>
</reference>
<sequence>MAAARRDSVTTLEQFVSQHALPATVEVSEGLYATTLDSDFSIGDVIRVLPARHAPRVRGQPPKEVEVVTRNGALRKTLPVDWPIFVRPITSGEDDFQQSMDLSDLCRRYGQGFPVLVETTEGTFSPKGTAVRIQKGVRLTIHYDVAARTVLAGDDNTKVAIRESYRGVFEKRPHVYPTVHDLYMSEMEGKVRATKTVPVSHPDLDSVFVDDVITPTGKKGRVPCDRQPTGHVEYILCTREQRKENGQFQAEPIRIPLSMVCPFEEILEKHQKSEFTLRELFRNGRPELPIRMALVRGDPKFPDRTLAYMSTITVEGMYDETHVVASEYDNESPDKPVFEIPLHAGLKVIHKVKLYTELDGRVKVKYYPIETLPENIYLEKRALVTAYEDIPVAPPVPPRSREGVRSASLSTPEPESMSPTEKIPPVPKHGSETDKVPPVPRHGSESDKAPPVPRHGSESLPTPAVHGRPRHASLPDDWLSSGASPVQGRRDDSGTSTLGIHTLPLKPKKLHIKKGFKKFIKRVKEGPLSPREHPEPTTTTTTGDEETDETHIQEEAHSELDIPGHRERQNVRSYRQSSYTAGDEQEDAGEYEWIDSSDEDDDYLTPVSSPSDPAMSLPAQLMKTALTKQLSHVSEEGGNDSDGSYVTPVTSPTTLQAGEYSSDDDDGSHDYVEMEEESEFGTVSALKEIPKPAPRHGHRRDKTYRGQGLTRTSTISTTSTDSGFSDPTPAEKTIPPPDYNILDFSTHDMTRLLRYFHFKEDTVHSFHTQAITGLTVLNITSKQMAEEFHMDDLQIKMLSHFVEKTKEVNRISLARATGSEC</sequence>
<evidence type="ECO:0000256" key="2">
    <source>
        <dbReference type="SAM" id="MobiDB-lite"/>
    </source>
</evidence>
<feature type="compositionally biased region" description="Low complexity" evidence="2">
    <location>
        <begin position="713"/>
        <end position="728"/>
    </location>
</feature>
<organism evidence="4 5">
    <name type="scientific">Branchiostoma floridae</name>
    <name type="common">Florida lancelet</name>
    <name type="synonym">Amphioxus</name>
    <dbReference type="NCBI Taxonomy" id="7739"/>
    <lineage>
        <taxon>Eukaryota</taxon>
        <taxon>Metazoa</taxon>
        <taxon>Chordata</taxon>
        <taxon>Cephalochordata</taxon>
        <taxon>Leptocardii</taxon>
        <taxon>Amphioxiformes</taxon>
        <taxon>Branchiostomatidae</taxon>
        <taxon>Branchiostoma</taxon>
    </lineage>
</organism>
<reference evidence="4" key="1">
    <citation type="journal article" date="2020" name="Nat. Ecol. Evol.">
        <title>Deeply conserved synteny resolves early events in vertebrate evolution.</title>
        <authorList>
            <person name="Simakov O."/>
            <person name="Marletaz F."/>
            <person name="Yue J.X."/>
            <person name="O'Connell B."/>
            <person name="Jenkins J."/>
            <person name="Brandt A."/>
            <person name="Calef R."/>
            <person name="Tung C.H."/>
            <person name="Huang T.K."/>
            <person name="Schmutz J."/>
            <person name="Satoh N."/>
            <person name="Yu J.K."/>
            <person name="Putnam N.H."/>
            <person name="Green R.E."/>
            <person name="Rokhsar D.S."/>
        </authorList>
    </citation>
    <scope>NUCLEOTIDE SEQUENCE [LARGE SCALE GENOMIC DNA]</scope>
    <source>
        <strain evidence="4">S238N-H82</strain>
    </source>
</reference>
<dbReference type="KEGG" id="bfo:118409693"/>
<accession>A0A9J7KMN9</accession>
<protein>
    <submittedName>
        <fullName evidence="5">Uncharacterized protein LOC118409693</fullName>
    </submittedName>
</protein>